<dbReference type="EMBL" id="KJ605395">
    <property type="protein sequence ID" value="AIU93593.1"/>
    <property type="molecule type" value="Genomic_DNA"/>
</dbReference>
<comment type="similarity">
    <text evidence="1">Belongs to the enoyl-CoA hydratase/isomerase family.</text>
</comment>
<evidence type="ECO:0000313" key="2">
    <source>
        <dbReference type="EMBL" id="AIU93593.1"/>
    </source>
</evidence>
<reference evidence="2" key="1">
    <citation type="submission" date="2014-03" db="EMBL/GenBank/DDBJ databases">
        <authorList>
            <person name="Zhang G."/>
            <person name="Zhu L."/>
            <person name="Fang P."/>
        </authorList>
    </citation>
    <scope>NUCLEOTIDE SEQUENCE</scope>
    <source>
        <strain evidence="2">NS1</strain>
        <plasmid evidence="2">pNSL1</plasmid>
    </source>
</reference>
<geneLocation type="plasmid" evidence="2">
    <name>pNSL1</name>
</geneLocation>
<dbReference type="InterPro" id="IPR029045">
    <property type="entry name" value="ClpP/crotonase-like_dom_sf"/>
</dbReference>
<dbReference type="CDD" id="cd06558">
    <property type="entry name" value="crotonase-like"/>
    <property type="match status" value="1"/>
</dbReference>
<protein>
    <recommendedName>
        <fullName evidence="3">Enoyl-CoA hydratase</fullName>
    </recommendedName>
</protein>
<organism evidence="2">
    <name type="scientific">Rhodococcus sp. NS1</name>
    <dbReference type="NCBI Taxonomy" id="402236"/>
    <lineage>
        <taxon>Bacteria</taxon>
        <taxon>Bacillati</taxon>
        <taxon>Actinomycetota</taxon>
        <taxon>Actinomycetes</taxon>
        <taxon>Mycobacteriales</taxon>
        <taxon>Nocardiaceae</taxon>
        <taxon>Rhodococcus</taxon>
    </lineage>
</organism>
<dbReference type="Pfam" id="PF00378">
    <property type="entry name" value="ECH_1"/>
    <property type="match status" value="1"/>
</dbReference>
<sequence length="265" mass="26885">MTNPGNSPVSADIDQGLATVTMTRAGASNALDVTAKDALLAAVRRVADDSSVRAVLLTAEGRNFCVGQDLGEHVEGLRADPQSAMATVGEHYNPLLQALFDLEVPVVVGIRGACVGAGLGLALAGDIRVAGEGAKFATAFTGIGLASDSGLSHTLLHAVGASRAAGLMLLGDRFGAADAAAWGLVHRVVADDEVESTARALATQLAGGPTVAYRRVKALLRAGTPGLPDALERERLAQEALGASADHSAAVEAFLSKSRPVFTGS</sequence>
<name>A0A097SPY5_9NOCA</name>
<dbReference type="PANTHER" id="PTHR43459:SF1">
    <property type="entry name" value="EG:BACN32G11.4 PROTEIN"/>
    <property type="match status" value="1"/>
</dbReference>
<dbReference type="Gene3D" id="3.90.226.10">
    <property type="entry name" value="2-enoyl-CoA Hydratase, Chain A, domain 1"/>
    <property type="match status" value="1"/>
</dbReference>
<dbReference type="Gene3D" id="1.10.12.10">
    <property type="entry name" value="Lyase 2-enoyl-coa Hydratase, Chain A, domain 2"/>
    <property type="match status" value="1"/>
</dbReference>
<dbReference type="PANTHER" id="PTHR43459">
    <property type="entry name" value="ENOYL-COA HYDRATASE"/>
    <property type="match status" value="1"/>
</dbReference>
<proteinExistence type="inferred from homology"/>
<gene>
    <name evidence="2" type="ORF">LRS1606.159</name>
</gene>
<dbReference type="InterPro" id="IPR001753">
    <property type="entry name" value="Enoyl-CoA_hydra/iso"/>
</dbReference>
<accession>A0A097SPY5</accession>
<dbReference type="GO" id="GO:0003824">
    <property type="term" value="F:catalytic activity"/>
    <property type="evidence" value="ECO:0007669"/>
    <property type="project" value="UniProtKB-ARBA"/>
</dbReference>
<evidence type="ECO:0008006" key="3">
    <source>
        <dbReference type="Google" id="ProtNLM"/>
    </source>
</evidence>
<keyword evidence="2" id="KW-0614">Plasmid</keyword>
<dbReference type="InterPro" id="IPR014748">
    <property type="entry name" value="Enoyl-CoA_hydra_C"/>
</dbReference>
<evidence type="ECO:0000256" key="1">
    <source>
        <dbReference type="ARBA" id="ARBA00005254"/>
    </source>
</evidence>
<dbReference type="AlphaFoldDB" id="A0A097SPY5"/>
<dbReference type="SUPFAM" id="SSF52096">
    <property type="entry name" value="ClpP/crotonase"/>
    <property type="match status" value="1"/>
</dbReference>